<dbReference type="GO" id="GO:0006351">
    <property type="term" value="P:DNA-templated transcription"/>
    <property type="evidence" value="ECO:0007669"/>
    <property type="project" value="InterPro"/>
</dbReference>
<evidence type="ECO:0000256" key="8">
    <source>
        <dbReference type="ARBA" id="ARBA00023242"/>
    </source>
</evidence>
<evidence type="ECO:0000256" key="4">
    <source>
        <dbReference type="ARBA" id="ARBA00022833"/>
    </source>
</evidence>
<dbReference type="SUPFAM" id="SSF57701">
    <property type="entry name" value="Zn2/Cys6 DNA-binding domain"/>
    <property type="match status" value="1"/>
</dbReference>
<evidence type="ECO:0000313" key="11">
    <source>
        <dbReference type="Proteomes" id="UP001161438"/>
    </source>
</evidence>
<evidence type="ECO:0000256" key="6">
    <source>
        <dbReference type="ARBA" id="ARBA00023125"/>
    </source>
</evidence>
<proteinExistence type="inferred from homology"/>
<evidence type="ECO:0000313" key="10">
    <source>
        <dbReference type="EMBL" id="CAI4036677.1"/>
    </source>
</evidence>
<dbReference type="PRINTS" id="PR00054">
    <property type="entry name" value="FUNGALZNCYS"/>
</dbReference>
<dbReference type="AlphaFoldDB" id="A0AA35NF98"/>
<keyword evidence="5" id="KW-0805">Transcription regulation</keyword>
<dbReference type="InterPro" id="IPR020448">
    <property type="entry name" value="Maltose_ferment_reg_DNA-bd"/>
</dbReference>
<keyword evidence="6" id="KW-0238">DNA-binding</keyword>
<dbReference type="Gene3D" id="4.10.240.10">
    <property type="entry name" value="Zn(2)-C6 fungal-type DNA-binding domain"/>
    <property type="match status" value="1"/>
</dbReference>
<dbReference type="PANTHER" id="PTHR31668">
    <property type="entry name" value="GLUCOSE TRANSPORT TRANSCRIPTION REGULATOR RGT1-RELATED-RELATED"/>
    <property type="match status" value="1"/>
</dbReference>
<dbReference type="CDD" id="cd12148">
    <property type="entry name" value="fungal_TF_MHR"/>
    <property type="match status" value="1"/>
</dbReference>
<keyword evidence="3" id="KW-0479">Metal-binding</keyword>
<comment type="subcellular location">
    <subcellularLocation>
        <location evidence="1">Nucleus</location>
    </subcellularLocation>
</comment>
<dbReference type="Pfam" id="PF04082">
    <property type="entry name" value="Fungal_trans"/>
    <property type="match status" value="1"/>
</dbReference>
<dbReference type="FunFam" id="4.10.240.10:FF:000020">
    <property type="entry name" value="Maltose activator protein"/>
    <property type="match status" value="1"/>
</dbReference>
<dbReference type="InterPro" id="IPR007219">
    <property type="entry name" value="XnlR_reg_dom"/>
</dbReference>
<evidence type="ECO:0000256" key="2">
    <source>
        <dbReference type="ARBA" id="ARBA00009382"/>
    </source>
</evidence>
<name>A0AA35NF98_SACMI</name>
<dbReference type="RefSeq" id="XP_056079795.1">
    <property type="nucleotide sequence ID" value="XM_056226037.1"/>
</dbReference>
<dbReference type="GeneID" id="80921602"/>
<dbReference type="PANTHER" id="PTHR31668:SF18">
    <property type="entry name" value="MALTOSE FERMENTATION REGULATORY PROTEIN MAL13-RELATED"/>
    <property type="match status" value="1"/>
</dbReference>
<dbReference type="GO" id="GO:0000981">
    <property type="term" value="F:DNA-binding transcription factor activity, RNA polymerase II-specific"/>
    <property type="evidence" value="ECO:0007669"/>
    <property type="project" value="InterPro"/>
</dbReference>
<dbReference type="CDD" id="cd00067">
    <property type="entry name" value="GAL4"/>
    <property type="match status" value="1"/>
</dbReference>
<protein>
    <recommendedName>
        <fullName evidence="9">Zn(2)-C6 fungal-type domain-containing protein</fullName>
    </recommendedName>
</protein>
<evidence type="ECO:0000256" key="5">
    <source>
        <dbReference type="ARBA" id="ARBA00023015"/>
    </source>
</evidence>
<keyword evidence="4" id="KW-0862">Zinc</keyword>
<feature type="domain" description="Zn(2)-C6 fungal-type" evidence="9">
    <location>
        <begin position="12"/>
        <end position="41"/>
    </location>
</feature>
<dbReference type="Pfam" id="PF00172">
    <property type="entry name" value="Zn_clus"/>
    <property type="match status" value="1"/>
</dbReference>
<accession>A0AA35NF98</accession>
<dbReference type="Proteomes" id="UP001161438">
    <property type="component" value="Chromosome 16"/>
</dbReference>
<evidence type="ECO:0000256" key="1">
    <source>
        <dbReference type="ARBA" id="ARBA00004123"/>
    </source>
</evidence>
<keyword evidence="7" id="KW-0804">Transcription</keyword>
<sequence length="473" mass="54517">MTLNRQTCVKQACDCCRVRRVKCDSKRPCSSCLQNNLSCTYLQPSKKRGPKSIRLRSLKKIAEVQMVSMTNVITTGPAMREKVPRKLIEQCLRLYHDSLYVIWPLLSYDDLHKLLEEKYEDNYVYWFLIALSAATLSDLQTEIKLEDGTSFTGRQLSSLCISSCQQFDDLDNSNIFNIMTYYCLHRSFAQISNTRTSYRLCCEAVSLVTVAGLHREEAYVALPFEEQQLRRKLYYLLLMTERYYAIYLHCATSLDATISPPQLEFVSDPQLSLDSFLEMIRIFTIPGKCFFDALAANSANTSCTEESLKKIWKELHTTPSEIEPWSNGYIDISFSRHWIRILAWKLVYLMRGTKFSSNVNNGRIPVEIARDMLIDTYLTPENLYDVHGPGIPIKTLEIATALVDIVGQYDHNMKLEAWNVLYDISKFAFSLNHYNNEMIKRFSTKCQSALITLPISKPLQLNDDSKDDENIIP</sequence>
<dbReference type="PROSITE" id="PS00463">
    <property type="entry name" value="ZN2_CY6_FUNGAL_1"/>
    <property type="match status" value="1"/>
</dbReference>
<gene>
    <name evidence="10" type="primary">SMKI16G0034</name>
    <name evidence="10" type="ORF">SMKI_16G0034</name>
</gene>
<dbReference type="InterPro" id="IPR001138">
    <property type="entry name" value="Zn2Cys6_DnaBD"/>
</dbReference>
<reference evidence="10" key="1">
    <citation type="submission" date="2022-10" db="EMBL/GenBank/DDBJ databases">
        <authorList>
            <person name="Byrne P K."/>
        </authorList>
    </citation>
    <scope>NUCLEOTIDE SEQUENCE</scope>
    <source>
        <strain evidence="10">IFO1815</strain>
    </source>
</reference>
<dbReference type="EMBL" id="OX365772">
    <property type="protein sequence ID" value="CAI4036677.1"/>
    <property type="molecule type" value="Genomic_DNA"/>
</dbReference>
<dbReference type="PROSITE" id="PS50048">
    <property type="entry name" value="ZN2_CY6_FUNGAL_2"/>
    <property type="match status" value="1"/>
</dbReference>
<dbReference type="GO" id="GO:0008270">
    <property type="term" value="F:zinc ion binding"/>
    <property type="evidence" value="ECO:0007669"/>
    <property type="project" value="InterPro"/>
</dbReference>
<evidence type="ECO:0000256" key="7">
    <source>
        <dbReference type="ARBA" id="ARBA00023163"/>
    </source>
</evidence>
<organism evidence="10 11">
    <name type="scientific">Saccharomyces mikatae IFO 1815</name>
    <dbReference type="NCBI Taxonomy" id="226126"/>
    <lineage>
        <taxon>Eukaryota</taxon>
        <taxon>Fungi</taxon>
        <taxon>Dikarya</taxon>
        <taxon>Ascomycota</taxon>
        <taxon>Saccharomycotina</taxon>
        <taxon>Saccharomycetes</taxon>
        <taxon>Saccharomycetales</taxon>
        <taxon>Saccharomycetaceae</taxon>
        <taxon>Saccharomyces</taxon>
    </lineage>
</organism>
<dbReference type="SMART" id="SM00066">
    <property type="entry name" value="GAL4"/>
    <property type="match status" value="1"/>
</dbReference>
<evidence type="ECO:0000256" key="3">
    <source>
        <dbReference type="ARBA" id="ARBA00022723"/>
    </source>
</evidence>
<dbReference type="InterPro" id="IPR050797">
    <property type="entry name" value="Carb_Metab_Trans_Reg"/>
</dbReference>
<comment type="similarity">
    <text evidence="2">Belongs to the MAL13 family.</text>
</comment>
<keyword evidence="11" id="KW-1185">Reference proteome</keyword>
<keyword evidence="8" id="KW-0539">Nucleus</keyword>
<evidence type="ECO:0000259" key="9">
    <source>
        <dbReference type="PROSITE" id="PS50048"/>
    </source>
</evidence>
<dbReference type="GO" id="GO:0005634">
    <property type="term" value="C:nucleus"/>
    <property type="evidence" value="ECO:0007669"/>
    <property type="project" value="UniProtKB-SubCell"/>
</dbReference>
<dbReference type="InterPro" id="IPR036864">
    <property type="entry name" value="Zn2-C6_fun-type_DNA-bd_sf"/>
</dbReference>
<dbReference type="GO" id="GO:0003677">
    <property type="term" value="F:DNA binding"/>
    <property type="evidence" value="ECO:0007669"/>
    <property type="project" value="UniProtKB-KW"/>
</dbReference>